<feature type="region of interest" description="Disordered" evidence="1">
    <location>
        <begin position="23"/>
        <end position="76"/>
    </location>
</feature>
<feature type="region of interest" description="Disordered" evidence="1">
    <location>
        <begin position="128"/>
        <end position="163"/>
    </location>
</feature>
<feature type="compositionally biased region" description="Low complexity" evidence="1">
    <location>
        <begin position="128"/>
        <end position="147"/>
    </location>
</feature>
<feature type="compositionally biased region" description="Polar residues" evidence="1">
    <location>
        <begin position="148"/>
        <end position="159"/>
    </location>
</feature>
<feature type="region of interest" description="Disordered" evidence="1">
    <location>
        <begin position="179"/>
        <end position="214"/>
    </location>
</feature>
<dbReference type="Proteomes" id="UP001431783">
    <property type="component" value="Unassembled WGS sequence"/>
</dbReference>
<feature type="compositionally biased region" description="Polar residues" evidence="1">
    <location>
        <begin position="204"/>
        <end position="214"/>
    </location>
</feature>
<evidence type="ECO:0000313" key="2">
    <source>
        <dbReference type="EMBL" id="KAK9890275.1"/>
    </source>
</evidence>
<proteinExistence type="predicted"/>
<organism evidence="2 3">
    <name type="scientific">Henosepilachna vigintioctopunctata</name>
    <dbReference type="NCBI Taxonomy" id="420089"/>
    <lineage>
        <taxon>Eukaryota</taxon>
        <taxon>Metazoa</taxon>
        <taxon>Ecdysozoa</taxon>
        <taxon>Arthropoda</taxon>
        <taxon>Hexapoda</taxon>
        <taxon>Insecta</taxon>
        <taxon>Pterygota</taxon>
        <taxon>Neoptera</taxon>
        <taxon>Endopterygota</taxon>
        <taxon>Coleoptera</taxon>
        <taxon>Polyphaga</taxon>
        <taxon>Cucujiformia</taxon>
        <taxon>Coccinelloidea</taxon>
        <taxon>Coccinellidae</taxon>
        <taxon>Epilachninae</taxon>
        <taxon>Epilachnini</taxon>
        <taxon>Henosepilachna</taxon>
    </lineage>
</organism>
<keyword evidence="3" id="KW-1185">Reference proteome</keyword>
<gene>
    <name evidence="2" type="ORF">WA026_010383</name>
</gene>
<evidence type="ECO:0000313" key="3">
    <source>
        <dbReference type="Proteomes" id="UP001431783"/>
    </source>
</evidence>
<feature type="compositionally biased region" description="Polar residues" evidence="1">
    <location>
        <begin position="42"/>
        <end position="61"/>
    </location>
</feature>
<dbReference type="EMBL" id="JARQZJ010000125">
    <property type="protein sequence ID" value="KAK9890275.1"/>
    <property type="molecule type" value="Genomic_DNA"/>
</dbReference>
<accession>A0AAW1V6L3</accession>
<reference evidence="2 3" key="1">
    <citation type="submission" date="2023-03" db="EMBL/GenBank/DDBJ databases">
        <title>Genome insight into feeding habits of ladybird beetles.</title>
        <authorList>
            <person name="Li H.-S."/>
            <person name="Huang Y.-H."/>
            <person name="Pang H."/>
        </authorList>
    </citation>
    <scope>NUCLEOTIDE SEQUENCE [LARGE SCALE GENOMIC DNA]</scope>
    <source>
        <strain evidence="2">SYSU_2023b</strain>
        <tissue evidence="2">Whole body</tissue>
    </source>
</reference>
<comment type="caution">
    <text evidence="2">The sequence shown here is derived from an EMBL/GenBank/DDBJ whole genome shotgun (WGS) entry which is preliminary data.</text>
</comment>
<dbReference type="AlphaFoldDB" id="A0AAW1V6L3"/>
<protein>
    <submittedName>
        <fullName evidence="2">Uncharacterized protein</fullName>
    </submittedName>
</protein>
<feature type="region of interest" description="Disordered" evidence="1">
    <location>
        <begin position="373"/>
        <end position="392"/>
    </location>
</feature>
<feature type="non-terminal residue" evidence="2">
    <location>
        <position position="1"/>
    </location>
</feature>
<evidence type="ECO:0000256" key="1">
    <source>
        <dbReference type="SAM" id="MobiDB-lite"/>
    </source>
</evidence>
<sequence>VSSNASKESESLINLKQSQYVVPENTKAYTTPKKSQSRDLPQHTQYNLPLPSSKTNNNNPGRTPIPQNPIPDPISLDSIRTSQQIPITYRFITKKPPSKSTIHVSFSGTQSNRGIYYSQDTFISSPISTSTSLPSSTQNSLQSSPQNVTIPSIQPTTYSPPKLEINSFVPRTSSLNIQSRVKVEDSENTSFPSPNKKSRERSSTSRQQYQNNYPNRAIKEVKFIRKVFPVNPASINKELSPINIKNESVILQDLDEHFEISTSKVTESPPQFHSQTTQRYLFKEKKKISSPTNRAVTIPEKLQPEIESTTIPMETSSAITNTGSNTNSARISSQEQLILDKISRYRNSSLINSNYISKTKTFNSTVEVPPLKSLLSDEEQTKEEPDLPPTYKLKPFKLLSKSSKNKTDSSSITTTPRISRINPAFKFTMNALRGTKGHNTKCNETTSIQICSDLKYLRYLSSCFCMPMSSLLNQSLYFQLILFTTQLHVQITNLNKSFLLRLEVDFGHLEI</sequence>
<name>A0AAW1V6L3_9CUCU</name>